<feature type="domain" description="Peptidase A2" evidence="3">
    <location>
        <begin position="310"/>
        <end position="347"/>
    </location>
</feature>
<dbReference type="GO" id="GO:0004190">
    <property type="term" value="F:aspartic-type endopeptidase activity"/>
    <property type="evidence" value="ECO:0007669"/>
    <property type="project" value="InterPro"/>
</dbReference>
<dbReference type="Proteomes" id="UP000054843">
    <property type="component" value="Unassembled WGS sequence"/>
</dbReference>
<dbReference type="SUPFAM" id="SSF56672">
    <property type="entry name" value="DNA/RNA polymerases"/>
    <property type="match status" value="1"/>
</dbReference>
<dbReference type="PANTHER" id="PTHR47331">
    <property type="entry name" value="PHD-TYPE DOMAIN-CONTAINING PROTEIN"/>
    <property type="match status" value="1"/>
</dbReference>
<name>A0A0V1M6F5_9BILA</name>
<feature type="coiled-coil region" evidence="1">
    <location>
        <begin position="46"/>
        <end position="73"/>
    </location>
</feature>
<proteinExistence type="predicted"/>
<evidence type="ECO:0000313" key="4">
    <source>
        <dbReference type="EMBL" id="KRZ67320.1"/>
    </source>
</evidence>
<evidence type="ECO:0000256" key="2">
    <source>
        <dbReference type="SAM" id="MobiDB-lite"/>
    </source>
</evidence>
<gene>
    <name evidence="4" type="ORF">T10_278</name>
</gene>
<dbReference type="PROSITE" id="PS00141">
    <property type="entry name" value="ASP_PROTEASE"/>
    <property type="match status" value="1"/>
</dbReference>
<sequence>MSSRAREKSKKLTICKERLNRLFEELYQLCVGPAEVLEIEEQISMTERLFRKIDALQVELKLALEEEERMTGRNIVKDSESAKPERWLLRSNGTDQPRRLADQGHASRPGTEVVTAATSVHELAARLPRCDLPKFSGDFTEFRVFWDQFDYRVHQRKDLSNAAKLTYLCGCLTGKAADDQQLGDGDPVAVKTLFGWVICGPAASLLKKPECRVHCIRTDDHLNAAPWLFWELEAIGILPPETKSGQTDMERRFKESLSFDGNRKRRLRAKAQLSVMPHVFRDRKLSDIVSAIPEMIKAVAHGAHGRKRLVNCLLDTGAERSLVRQDVADELELAGEIHPISFCGVGGSRISCQASRLVRLWLSPVSGEHAEERYELEAMTAPVLCEDLWQTPVSPKDWPHLHNLNLMKEVGELTPVHGIIGLDSYFCYFGKQVIRGGDDDPVAVETLLGWVICGQATSLLKKPECRIHCIRTDDHLNAALRKFLELEAIGILPPETESGQTDMERRFKESLSFDGNRYSVGLLWKPGMVSLPNNYASASRRYRSMEKRLSRDSGLDEDYTTVMQSYLDNGWAEKAPASSTPGKTWYLPHHAVYQQGTTGRKCRIVFDGSAVHRGTSLNDQLKSGLNLHVELMGILLRFRRFRVGLQADIEKMYLQVGLHPEDRDACRFLWRDARGGKAPKEYRLTRVCFGLTCSPFLAIQTIRTHANTTIGQRKCATK</sequence>
<dbReference type="GO" id="GO:0006508">
    <property type="term" value="P:proteolysis"/>
    <property type="evidence" value="ECO:0007669"/>
    <property type="project" value="InterPro"/>
</dbReference>
<evidence type="ECO:0000259" key="3">
    <source>
        <dbReference type="PROSITE" id="PS50175"/>
    </source>
</evidence>
<dbReference type="PROSITE" id="PS50175">
    <property type="entry name" value="ASP_PROT_RETROV"/>
    <property type="match status" value="1"/>
</dbReference>
<dbReference type="AlphaFoldDB" id="A0A0V1M6F5"/>
<dbReference type="Pfam" id="PF03564">
    <property type="entry name" value="DUF1759"/>
    <property type="match status" value="1"/>
</dbReference>
<keyword evidence="1" id="KW-0175">Coiled coil</keyword>
<dbReference type="InterPro" id="IPR001969">
    <property type="entry name" value="Aspartic_peptidase_AS"/>
</dbReference>
<dbReference type="InterPro" id="IPR043502">
    <property type="entry name" value="DNA/RNA_pol_sf"/>
</dbReference>
<comment type="caution">
    <text evidence="4">The sequence shown here is derived from an EMBL/GenBank/DDBJ whole genome shotgun (WGS) entry which is preliminary data.</text>
</comment>
<dbReference type="OrthoDB" id="5920525at2759"/>
<organism evidence="4 5">
    <name type="scientific">Trichinella papuae</name>
    <dbReference type="NCBI Taxonomy" id="268474"/>
    <lineage>
        <taxon>Eukaryota</taxon>
        <taxon>Metazoa</taxon>
        <taxon>Ecdysozoa</taxon>
        <taxon>Nematoda</taxon>
        <taxon>Enoplea</taxon>
        <taxon>Dorylaimia</taxon>
        <taxon>Trichinellida</taxon>
        <taxon>Trichinellidae</taxon>
        <taxon>Trichinella</taxon>
    </lineage>
</organism>
<protein>
    <recommendedName>
        <fullName evidence="3">Peptidase A2 domain-containing protein</fullName>
    </recommendedName>
</protein>
<evidence type="ECO:0000313" key="5">
    <source>
        <dbReference type="Proteomes" id="UP000054843"/>
    </source>
</evidence>
<dbReference type="STRING" id="268474.A0A0V1M6F5"/>
<reference evidence="4 5" key="1">
    <citation type="submission" date="2015-01" db="EMBL/GenBank/DDBJ databases">
        <title>Evolution of Trichinella species and genotypes.</title>
        <authorList>
            <person name="Korhonen P.K."/>
            <person name="Edoardo P."/>
            <person name="Giuseppe L.R."/>
            <person name="Gasser R.B."/>
        </authorList>
    </citation>
    <scope>NUCLEOTIDE SEQUENCE [LARGE SCALE GENOMIC DNA]</scope>
    <source>
        <strain evidence="4">ISS1980</strain>
    </source>
</reference>
<dbReference type="EMBL" id="JYDO01000201">
    <property type="protein sequence ID" value="KRZ67320.1"/>
    <property type="molecule type" value="Genomic_DNA"/>
</dbReference>
<accession>A0A0V1M6F5</accession>
<feature type="region of interest" description="Disordered" evidence="2">
    <location>
        <begin position="86"/>
        <end position="109"/>
    </location>
</feature>
<dbReference type="PANTHER" id="PTHR47331:SF5">
    <property type="entry name" value="RIBONUCLEASE H"/>
    <property type="match status" value="1"/>
</dbReference>
<dbReference type="InterPro" id="IPR001995">
    <property type="entry name" value="Peptidase_A2_cat"/>
</dbReference>
<keyword evidence="5" id="KW-1185">Reference proteome</keyword>
<dbReference type="InterPro" id="IPR005312">
    <property type="entry name" value="DUF1759"/>
</dbReference>
<evidence type="ECO:0000256" key="1">
    <source>
        <dbReference type="SAM" id="Coils"/>
    </source>
</evidence>